<dbReference type="RefSeq" id="WP_135672716.1">
    <property type="nucleotide sequence ID" value="NZ_RQGN01000110.1"/>
</dbReference>
<evidence type="ECO:0000313" key="2">
    <source>
        <dbReference type="Proteomes" id="UP000298429"/>
    </source>
</evidence>
<organism evidence="1 2">
    <name type="scientific">Leptospira barantonii</name>
    <dbReference type="NCBI Taxonomy" id="2023184"/>
    <lineage>
        <taxon>Bacteria</taxon>
        <taxon>Pseudomonadati</taxon>
        <taxon>Spirochaetota</taxon>
        <taxon>Spirochaetia</taxon>
        <taxon>Leptospirales</taxon>
        <taxon>Leptospiraceae</taxon>
        <taxon>Leptospira</taxon>
    </lineage>
</organism>
<dbReference type="EMBL" id="RQGN01000110">
    <property type="protein sequence ID" value="TGL91066.1"/>
    <property type="molecule type" value="Genomic_DNA"/>
</dbReference>
<reference evidence="1 2" key="1">
    <citation type="journal article" date="2019" name="PLoS Negl. Trop. Dis.">
        <title>Revisiting the worldwide diversity of Leptospira species in the environment.</title>
        <authorList>
            <person name="Vincent A.T."/>
            <person name="Schiettekatte O."/>
            <person name="Bourhy P."/>
            <person name="Veyrier F.J."/>
            <person name="Picardeau M."/>
        </authorList>
    </citation>
    <scope>NUCLEOTIDE SEQUENCE [LARGE SCALE GENOMIC DNA]</scope>
    <source>
        <strain evidence="1 2">201702444</strain>
    </source>
</reference>
<name>A0A5F2AX04_9LEPT</name>
<dbReference type="AlphaFoldDB" id="A0A5F2AX04"/>
<dbReference type="Proteomes" id="UP000298429">
    <property type="component" value="Unassembled WGS sequence"/>
</dbReference>
<evidence type="ECO:0008006" key="3">
    <source>
        <dbReference type="Google" id="ProtNLM"/>
    </source>
</evidence>
<sequence>MKANARLFFFLGSVGIFILLSTGCYTGPYRYYDDCQSMGSSYSRDCGRYSNYGYGGGYGYRNQGYYPYYRNNPYYYGNGGGGGNRHNPLHIPSGRFHNAGHPGKWKL</sequence>
<dbReference type="PROSITE" id="PS51257">
    <property type="entry name" value="PROKAR_LIPOPROTEIN"/>
    <property type="match status" value="1"/>
</dbReference>
<dbReference type="OrthoDB" id="332076at2"/>
<proteinExistence type="predicted"/>
<accession>A0A5F2AX04</accession>
<gene>
    <name evidence="1" type="ORF">EHQ76_20875</name>
</gene>
<evidence type="ECO:0000313" key="1">
    <source>
        <dbReference type="EMBL" id="TGL91066.1"/>
    </source>
</evidence>
<comment type="caution">
    <text evidence="1">The sequence shown here is derived from an EMBL/GenBank/DDBJ whole genome shotgun (WGS) entry which is preliminary data.</text>
</comment>
<protein>
    <recommendedName>
        <fullName evidence="3">Lipoprotein</fullName>
    </recommendedName>
</protein>